<dbReference type="OrthoDB" id="9798006at2"/>
<dbReference type="Gene3D" id="3.40.630.30">
    <property type="match status" value="1"/>
</dbReference>
<proteinExistence type="predicted"/>
<sequence length="186" mass="21382">MNSSILIRQACGDDTGALALIYAYYVNQTAITFEYTAPDAVEMERRRQEISQHYPYLVAELDGQVVGYAYAHAFYGREAYAWSVESSIYVDVNVRKHGIGRTLYKALEEALKSMGILNINACIAIPRDEDDPYVTYDSLNFHKHLGYILAGHLHHSGYKFDRWYDIVWMEKMLGPHTIYPKFPAKK</sequence>
<keyword evidence="2" id="KW-0012">Acyltransferase</keyword>
<dbReference type="AlphaFoldDB" id="A0A2S0M6N9"/>
<dbReference type="PANTHER" id="PTHR43072">
    <property type="entry name" value="N-ACETYLTRANSFERASE"/>
    <property type="match status" value="1"/>
</dbReference>
<dbReference type="PANTHER" id="PTHR43072:SF23">
    <property type="entry name" value="UPF0039 PROTEIN C11D3.02C"/>
    <property type="match status" value="1"/>
</dbReference>
<evidence type="ECO:0000256" key="1">
    <source>
        <dbReference type="ARBA" id="ARBA00022679"/>
    </source>
</evidence>
<reference evidence="4 5" key="1">
    <citation type="journal article" date="2018" name="Genome Announc.">
        <title>Complete genomes of two Megasphaera elsdenii strains, NCIMB 702410 and ATCC 25940.</title>
        <authorList>
            <person name="Hatmaker E.A."/>
            <person name="O'Dell K."/>
            <person name="Riley L.A."/>
            <person name="Klingeman D.M."/>
            <person name="Guss A.M."/>
        </authorList>
    </citation>
    <scope>NUCLEOTIDE SEQUENCE [LARGE SCALE GENOMIC DNA]</scope>
    <source>
        <strain evidence="4 5">NCIMB702410</strain>
    </source>
</reference>
<feature type="domain" description="N-acetyltransferase" evidence="3">
    <location>
        <begin position="5"/>
        <end position="174"/>
    </location>
</feature>
<protein>
    <submittedName>
        <fullName evidence="4">N-acetyltransferase</fullName>
    </submittedName>
</protein>
<name>A0A2S0M6N9_MEGEL</name>
<keyword evidence="1 4" id="KW-0808">Transferase</keyword>
<dbReference type="GO" id="GO:0016747">
    <property type="term" value="F:acyltransferase activity, transferring groups other than amino-acyl groups"/>
    <property type="evidence" value="ECO:0007669"/>
    <property type="project" value="InterPro"/>
</dbReference>
<dbReference type="EMBL" id="CP027569">
    <property type="protein sequence ID" value="AVO27092.1"/>
    <property type="molecule type" value="Genomic_DNA"/>
</dbReference>
<evidence type="ECO:0000259" key="3">
    <source>
        <dbReference type="PROSITE" id="PS51186"/>
    </source>
</evidence>
<dbReference type="Pfam" id="PF13420">
    <property type="entry name" value="Acetyltransf_4"/>
    <property type="match status" value="1"/>
</dbReference>
<dbReference type="PROSITE" id="PS51186">
    <property type="entry name" value="GNAT"/>
    <property type="match status" value="1"/>
</dbReference>
<evidence type="ECO:0000256" key="2">
    <source>
        <dbReference type="ARBA" id="ARBA00023315"/>
    </source>
</evidence>
<gene>
    <name evidence="4" type="ORF">C6Y28_05410</name>
</gene>
<dbReference type="InterPro" id="IPR016181">
    <property type="entry name" value="Acyl_CoA_acyltransferase"/>
</dbReference>
<dbReference type="RefSeq" id="WP_027895767.1">
    <property type="nucleotide sequence ID" value="NZ_CP027569.1"/>
</dbReference>
<dbReference type="Proteomes" id="UP000238358">
    <property type="component" value="Chromosome"/>
</dbReference>
<dbReference type="SUPFAM" id="SSF55729">
    <property type="entry name" value="Acyl-CoA N-acyltransferases (Nat)"/>
    <property type="match status" value="1"/>
</dbReference>
<organism evidence="4 5">
    <name type="scientific">Megasphaera elsdenii</name>
    <dbReference type="NCBI Taxonomy" id="907"/>
    <lineage>
        <taxon>Bacteria</taxon>
        <taxon>Bacillati</taxon>
        <taxon>Bacillota</taxon>
        <taxon>Negativicutes</taxon>
        <taxon>Veillonellales</taxon>
        <taxon>Veillonellaceae</taxon>
        <taxon>Megasphaera</taxon>
    </lineage>
</organism>
<dbReference type="CDD" id="cd04301">
    <property type="entry name" value="NAT_SF"/>
    <property type="match status" value="1"/>
</dbReference>
<accession>A0A2S0M6N9</accession>
<dbReference type="InterPro" id="IPR000182">
    <property type="entry name" value="GNAT_dom"/>
</dbReference>
<evidence type="ECO:0000313" key="4">
    <source>
        <dbReference type="EMBL" id="AVO27092.1"/>
    </source>
</evidence>
<evidence type="ECO:0000313" key="5">
    <source>
        <dbReference type="Proteomes" id="UP000238358"/>
    </source>
</evidence>